<gene>
    <name evidence="2" type="primary">109580416</name>
</gene>
<sequence length="776" mass="87786">MAATSDEREENAFLSSSKELEVLRKNVSKLQIAISDHRFLSMDLYSAGLISLPTLQKVNVPLTTSDAQNYEIINSLLQVVTITPSSFHKLLEVLEKHPGPLTPVVKEMKKDYGIVESCESECSSPVKQAKISDDQQKEIVIPDGQSIQKDYGRMLGKLARLVLRFQTVVEKANIKIKDLKQYVILRHPEYKDELREASDINEVFVIIRSKLCTLFNYEILREIAEYFNLSVGFKVIQEYESEEENYRKLLSSSTLASELQRENELLHQNLSHTKAIILKLQRWSRPPAPTVDEFREIIKDVFVDLGDLLHILEVKPGSIIITMSAPERVTGTLIALAKRKIAYLKDIGVTWLTIGGTIIVSDIEDTEELSHDVMEQDIEDKPSSSSPIKENSSDNVNQLPSSSPVGAVTGTVSQLSRPTVQAVADDGGDDTDQGMGTDSATPIVDKTWRHYPITPREVMIIGSFGDHNNWLEQQHIISPKILTTELSDEWRKEEIEKIAGLYSRNPDQYHIKSVHYDLPGEERTKEYYMEAIKRLFINCKQDGVTLRYTGHGEKDTGNWCFKDGVISFNDIFELYINHFKGKPLSITSDCSYSGNWINECGKRLDEMNVPSCGHHTREQGLLFNIFTSCEPNEEATALCYINEANVYSEAHKGVILSGKKTLTSGQKTMFNDFRDICCSKPANESCEADTDCTWNDYLSNKYHLVYIVRGKDKGYAAWHFVLVDEEKLVDFKAQVATGSIDLSKYGKILESGWGKDPPEDIERKVNLRFGKLLKPL</sequence>
<evidence type="ECO:0000256" key="1">
    <source>
        <dbReference type="SAM" id="MobiDB-lite"/>
    </source>
</evidence>
<reference evidence="3" key="1">
    <citation type="journal article" date="2010" name="Nature">
        <title>The Amphimedon queenslandica genome and the evolution of animal complexity.</title>
        <authorList>
            <person name="Srivastava M."/>
            <person name="Simakov O."/>
            <person name="Chapman J."/>
            <person name="Fahey B."/>
            <person name="Gauthier M.E."/>
            <person name="Mitros T."/>
            <person name="Richards G.S."/>
            <person name="Conaco C."/>
            <person name="Dacre M."/>
            <person name="Hellsten U."/>
            <person name="Larroux C."/>
            <person name="Putnam N.H."/>
            <person name="Stanke M."/>
            <person name="Adamska M."/>
            <person name="Darling A."/>
            <person name="Degnan S.M."/>
            <person name="Oakley T.H."/>
            <person name="Plachetzki D.C."/>
            <person name="Zhai Y."/>
            <person name="Adamski M."/>
            <person name="Calcino A."/>
            <person name="Cummins S.F."/>
            <person name="Goodstein D.M."/>
            <person name="Harris C."/>
            <person name="Jackson D.J."/>
            <person name="Leys S.P."/>
            <person name="Shu S."/>
            <person name="Woodcroft B.J."/>
            <person name="Vervoort M."/>
            <person name="Kosik K.S."/>
            <person name="Manning G."/>
            <person name="Degnan B.M."/>
            <person name="Rokhsar D.S."/>
        </authorList>
    </citation>
    <scope>NUCLEOTIDE SEQUENCE [LARGE SCALE GENOMIC DNA]</scope>
</reference>
<dbReference type="Proteomes" id="UP000007879">
    <property type="component" value="Unassembled WGS sequence"/>
</dbReference>
<accession>A0A1X7VG17</accession>
<dbReference type="InParanoid" id="A0A1X7VG17"/>
<feature type="compositionally biased region" description="Polar residues" evidence="1">
    <location>
        <begin position="394"/>
        <end position="419"/>
    </location>
</feature>
<name>A0A1X7VG17_AMPQE</name>
<feature type="region of interest" description="Disordered" evidence="1">
    <location>
        <begin position="374"/>
        <end position="441"/>
    </location>
</feature>
<organism evidence="2">
    <name type="scientific">Amphimedon queenslandica</name>
    <name type="common">Sponge</name>
    <dbReference type="NCBI Taxonomy" id="400682"/>
    <lineage>
        <taxon>Eukaryota</taxon>
        <taxon>Metazoa</taxon>
        <taxon>Porifera</taxon>
        <taxon>Demospongiae</taxon>
        <taxon>Heteroscleromorpha</taxon>
        <taxon>Haplosclerida</taxon>
        <taxon>Niphatidae</taxon>
        <taxon>Amphimedon</taxon>
    </lineage>
</organism>
<dbReference type="EnsemblMetazoa" id="Aqu2.1.38704_001">
    <property type="protein sequence ID" value="Aqu2.1.38704_001"/>
    <property type="gene ID" value="Aqu2.1.38704"/>
</dbReference>
<evidence type="ECO:0000313" key="2">
    <source>
        <dbReference type="EnsemblMetazoa" id="Aqu2.1.38704_001"/>
    </source>
</evidence>
<dbReference type="KEGG" id="aqu:109580416"/>
<keyword evidence="3" id="KW-1185">Reference proteome</keyword>
<proteinExistence type="predicted"/>
<dbReference type="AlphaFoldDB" id="A0A1X7VG17"/>
<reference evidence="2" key="2">
    <citation type="submission" date="2017-05" db="UniProtKB">
        <authorList>
            <consortium name="EnsemblMetazoa"/>
        </authorList>
    </citation>
    <scope>IDENTIFICATION</scope>
</reference>
<dbReference type="EnsemblMetazoa" id="XM_019993502.1">
    <property type="protein sequence ID" value="XP_019849061.1"/>
    <property type="gene ID" value="LOC109580416"/>
</dbReference>
<protein>
    <submittedName>
        <fullName evidence="2">Uncharacterized protein</fullName>
    </submittedName>
</protein>
<evidence type="ECO:0000313" key="3">
    <source>
        <dbReference type="Proteomes" id="UP000007879"/>
    </source>
</evidence>
<dbReference type="OrthoDB" id="438188at2759"/>